<feature type="transmembrane region" description="Helical" evidence="9">
    <location>
        <begin position="134"/>
        <end position="162"/>
    </location>
</feature>
<feature type="transmembrane region" description="Helical" evidence="9">
    <location>
        <begin position="174"/>
        <end position="193"/>
    </location>
</feature>
<dbReference type="AlphaFoldDB" id="A0AAD9IZN8"/>
<proteinExistence type="inferred from homology"/>
<protein>
    <submittedName>
        <fullName evidence="10">Uncharacterized protein</fullName>
    </submittedName>
</protein>
<comment type="caution">
    <text evidence="10">The sequence shown here is derived from an EMBL/GenBank/DDBJ whole genome shotgun (WGS) entry which is preliminary data.</text>
</comment>
<evidence type="ECO:0000256" key="5">
    <source>
        <dbReference type="ARBA" id="ARBA00022949"/>
    </source>
</evidence>
<dbReference type="EMBL" id="JAODUP010000798">
    <property type="protein sequence ID" value="KAK2143941.1"/>
    <property type="molecule type" value="Genomic_DNA"/>
</dbReference>
<dbReference type="Pfam" id="PF00822">
    <property type="entry name" value="PMP22_Claudin"/>
    <property type="match status" value="1"/>
</dbReference>
<feature type="compositionally biased region" description="Basic residues" evidence="8">
    <location>
        <begin position="31"/>
        <end position="50"/>
    </location>
</feature>
<keyword evidence="11" id="KW-1185">Reference proteome</keyword>
<sequence>MSQRHGVTARRAITPHSRIITWFASLRYRRRQRRRHPSGRRRCQRRRVRRRGDSPTSSRAMAMRSFVKLRPGQQSYGQRVDMRKYNEAMYQMEVQTWRPYRLFALFSSFCALSFTTIAICNKYWYIGKDWQNAVIGLLIFSVAFGFLATILSICGVCTTQLAKKIYYYHSAGEIYLICALATAAALVVYPVAIEVKEDLSEHSFGVGYGLGWVASMFFLASALCMCLDDLVRAFARGLCKCCRRDSGGDTRV</sequence>
<comment type="subcellular location">
    <subcellularLocation>
        <location evidence="2">Cell junction</location>
    </subcellularLocation>
    <subcellularLocation>
        <location evidence="1">Membrane</location>
        <topology evidence="1">Multi-pass membrane protein</topology>
    </subcellularLocation>
</comment>
<evidence type="ECO:0000313" key="10">
    <source>
        <dbReference type="EMBL" id="KAK2143941.1"/>
    </source>
</evidence>
<dbReference type="PANTHER" id="PTHR14399">
    <property type="entry name" value="P53-INDUCED PROTEIN RELATED"/>
    <property type="match status" value="1"/>
</dbReference>
<dbReference type="Proteomes" id="UP001208570">
    <property type="component" value="Unassembled WGS sequence"/>
</dbReference>
<evidence type="ECO:0000256" key="2">
    <source>
        <dbReference type="ARBA" id="ARBA00004282"/>
    </source>
</evidence>
<evidence type="ECO:0000256" key="9">
    <source>
        <dbReference type="SAM" id="Phobius"/>
    </source>
</evidence>
<dbReference type="GO" id="GO:0016020">
    <property type="term" value="C:membrane"/>
    <property type="evidence" value="ECO:0007669"/>
    <property type="project" value="UniProtKB-SubCell"/>
</dbReference>
<evidence type="ECO:0000256" key="8">
    <source>
        <dbReference type="SAM" id="MobiDB-lite"/>
    </source>
</evidence>
<feature type="transmembrane region" description="Helical" evidence="9">
    <location>
        <begin position="205"/>
        <end position="227"/>
    </location>
</feature>
<organism evidence="10 11">
    <name type="scientific">Paralvinella palmiformis</name>
    <dbReference type="NCBI Taxonomy" id="53620"/>
    <lineage>
        <taxon>Eukaryota</taxon>
        <taxon>Metazoa</taxon>
        <taxon>Spiralia</taxon>
        <taxon>Lophotrochozoa</taxon>
        <taxon>Annelida</taxon>
        <taxon>Polychaeta</taxon>
        <taxon>Sedentaria</taxon>
        <taxon>Canalipalpata</taxon>
        <taxon>Terebellida</taxon>
        <taxon>Terebelliformia</taxon>
        <taxon>Alvinellidae</taxon>
        <taxon>Paralvinella</taxon>
    </lineage>
</organism>
<dbReference type="InterPro" id="IPR015664">
    <property type="entry name" value="P53_induced"/>
</dbReference>
<reference evidence="10" key="1">
    <citation type="journal article" date="2023" name="Mol. Biol. Evol.">
        <title>Third-Generation Sequencing Reveals the Adaptive Role of the Epigenome in Three Deep-Sea Polychaetes.</title>
        <authorList>
            <person name="Perez M."/>
            <person name="Aroh O."/>
            <person name="Sun Y."/>
            <person name="Lan Y."/>
            <person name="Juniper S.K."/>
            <person name="Young C.R."/>
            <person name="Angers B."/>
            <person name="Qian P.Y."/>
        </authorList>
    </citation>
    <scope>NUCLEOTIDE SEQUENCE</scope>
    <source>
        <strain evidence="10">P08H-3</strain>
    </source>
</reference>
<evidence type="ECO:0000256" key="6">
    <source>
        <dbReference type="ARBA" id="ARBA00022989"/>
    </source>
</evidence>
<evidence type="ECO:0000313" key="11">
    <source>
        <dbReference type="Proteomes" id="UP001208570"/>
    </source>
</evidence>
<dbReference type="Gene3D" id="1.20.140.150">
    <property type="match status" value="1"/>
</dbReference>
<keyword evidence="6 9" id="KW-1133">Transmembrane helix</keyword>
<evidence type="ECO:0000256" key="7">
    <source>
        <dbReference type="ARBA" id="ARBA00023136"/>
    </source>
</evidence>
<dbReference type="GO" id="GO:0005911">
    <property type="term" value="C:cell-cell junction"/>
    <property type="evidence" value="ECO:0007669"/>
    <property type="project" value="TreeGrafter"/>
</dbReference>
<gene>
    <name evidence="10" type="ORF">LSH36_798g01048</name>
</gene>
<comment type="similarity">
    <text evidence="3">Belongs to the TMEM47 family.</text>
</comment>
<evidence type="ECO:0000256" key="1">
    <source>
        <dbReference type="ARBA" id="ARBA00004141"/>
    </source>
</evidence>
<evidence type="ECO:0000256" key="4">
    <source>
        <dbReference type="ARBA" id="ARBA00022692"/>
    </source>
</evidence>
<dbReference type="GO" id="GO:0098609">
    <property type="term" value="P:cell-cell adhesion"/>
    <property type="evidence" value="ECO:0007669"/>
    <property type="project" value="TreeGrafter"/>
</dbReference>
<feature type="region of interest" description="Disordered" evidence="8">
    <location>
        <begin position="31"/>
        <end position="59"/>
    </location>
</feature>
<name>A0AAD9IZN8_9ANNE</name>
<keyword evidence="7 9" id="KW-0472">Membrane</keyword>
<dbReference type="InterPro" id="IPR004031">
    <property type="entry name" value="PMP22/EMP/MP20/Claudin"/>
</dbReference>
<accession>A0AAD9IZN8</accession>
<keyword evidence="4 9" id="KW-0812">Transmembrane</keyword>
<dbReference type="PANTHER" id="PTHR14399:SF5">
    <property type="entry name" value="CELL JUNCTION PROTEIN VAB-9"/>
    <property type="match status" value="1"/>
</dbReference>
<keyword evidence="5" id="KW-0965">Cell junction</keyword>
<evidence type="ECO:0000256" key="3">
    <source>
        <dbReference type="ARBA" id="ARBA00008691"/>
    </source>
</evidence>